<evidence type="ECO:0000313" key="4">
    <source>
        <dbReference type="EMBL" id="QJI04162.1"/>
    </source>
</evidence>
<dbReference type="EMBL" id="MT145154">
    <property type="protein sequence ID" value="QJI04162.1"/>
    <property type="molecule type" value="Genomic_DNA"/>
</dbReference>
<protein>
    <submittedName>
        <fullName evidence="1">Uncharacterized protein</fullName>
    </submittedName>
</protein>
<dbReference type="EMBL" id="MT144284">
    <property type="protein sequence ID" value="QJA51713.1"/>
    <property type="molecule type" value="Genomic_DNA"/>
</dbReference>
<name>A0A6H1ZUV5_9ZZZZ</name>
<accession>A0A6H1ZUV5</accession>
<sequence length="119" mass="13858">MLGLDLTICLIPNGKMDWWLCHNRVNFQRDYDFFSRIADTGRRKINPSLNPLPVPESKRVDWYDDDGIKQTTEDAYGSKLTYLPASAFSKVTSDNQWNKAILEMLKLLPEDTPIILYWC</sequence>
<evidence type="ECO:0000313" key="1">
    <source>
        <dbReference type="EMBL" id="QJA51713.1"/>
    </source>
</evidence>
<reference evidence="1" key="1">
    <citation type="submission" date="2020-03" db="EMBL/GenBank/DDBJ databases">
        <title>The deep terrestrial virosphere.</title>
        <authorList>
            <person name="Holmfeldt K."/>
            <person name="Nilsson E."/>
            <person name="Simone D."/>
            <person name="Lopez-Fernandez M."/>
            <person name="Wu X."/>
            <person name="de Brujin I."/>
            <person name="Lundin D."/>
            <person name="Andersson A."/>
            <person name="Bertilsson S."/>
            <person name="Dopson M."/>
        </authorList>
    </citation>
    <scope>NUCLEOTIDE SEQUENCE</scope>
    <source>
        <strain evidence="3">MM415A00502</strain>
        <strain evidence="2">MM415B00571</strain>
        <strain evidence="1">TM448A02256</strain>
        <strain evidence="4">TM448B06330</strain>
    </source>
</reference>
<dbReference type="AlphaFoldDB" id="A0A6H1ZUV5"/>
<gene>
    <name evidence="3" type="ORF">MM415A00502_0030</name>
    <name evidence="2" type="ORF">MM415B00571_0041</name>
    <name evidence="1" type="ORF">TM448A02256_0013</name>
    <name evidence="4" type="ORF">TM448B06330_0005</name>
</gene>
<evidence type="ECO:0000313" key="2">
    <source>
        <dbReference type="EMBL" id="QJA63895.1"/>
    </source>
</evidence>
<dbReference type="EMBL" id="MT141508">
    <property type="protein sequence ID" value="QJA63895.1"/>
    <property type="molecule type" value="Genomic_DNA"/>
</dbReference>
<proteinExistence type="predicted"/>
<organism evidence="1">
    <name type="scientific">viral metagenome</name>
    <dbReference type="NCBI Taxonomy" id="1070528"/>
    <lineage>
        <taxon>unclassified sequences</taxon>
        <taxon>metagenomes</taxon>
        <taxon>organismal metagenomes</taxon>
    </lineage>
</organism>
<evidence type="ECO:0000313" key="3">
    <source>
        <dbReference type="EMBL" id="QJA81706.1"/>
    </source>
</evidence>
<dbReference type="EMBL" id="MT142467">
    <property type="protein sequence ID" value="QJA81706.1"/>
    <property type="molecule type" value="Genomic_DNA"/>
</dbReference>